<dbReference type="STRING" id="133385.A0A2T9YNL0"/>
<feature type="signal peptide" evidence="2">
    <location>
        <begin position="1"/>
        <end position="18"/>
    </location>
</feature>
<feature type="chain" id="PRO_5015717928" evidence="2">
    <location>
        <begin position="19"/>
        <end position="1412"/>
    </location>
</feature>
<proteinExistence type="predicted"/>
<accession>A0A2T9YNL0</accession>
<name>A0A2T9YNL0_9FUNG</name>
<gene>
    <name evidence="3" type="ORF">BB561_002920</name>
</gene>
<feature type="compositionally biased region" description="Basic and acidic residues" evidence="1">
    <location>
        <begin position="313"/>
        <end position="322"/>
    </location>
</feature>
<dbReference type="EMBL" id="MBFR01000107">
    <property type="protein sequence ID" value="PVU93930.1"/>
    <property type="molecule type" value="Genomic_DNA"/>
</dbReference>
<feature type="compositionally biased region" description="Polar residues" evidence="1">
    <location>
        <begin position="238"/>
        <end position="255"/>
    </location>
</feature>
<feature type="compositionally biased region" description="Basic and acidic residues" evidence="1">
    <location>
        <begin position="382"/>
        <end position="391"/>
    </location>
</feature>
<feature type="compositionally biased region" description="Polar residues" evidence="1">
    <location>
        <begin position="287"/>
        <end position="312"/>
    </location>
</feature>
<keyword evidence="2" id="KW-0732">Signal</keyword>
<protein>
    <submittedName>
        <fullName evidence="3">Uncharacterized protein</fullName>
    </submittedName>
</protein>
<feature type="region of interest" description="Disordered" evidence="1">
    <location>
        <begin position="189"/>
        <end position="617"/>
    </location>
</feature>
<feature type="compositionally biased region" description="Low complexity" evidence="1">
    <location>
        <begin position="425"/>
        <end position="459"/>
    </location>
</feature>
<feature type="region of interest" description="Disordered" evidence="1">
    <location>
        <begin position="131"/>
        <end position="156"/>
    </location>
</feature>
<organism evidence="3 4">
    <name type="scientific">Smittium simulii</name>
    <dbReference type="NCBI Taxonomy" id="133385"/>
    <lineage>
        <taxon>Eukaryota</taxon>
        <taxon>Fungi</taxon>
        <taxon>Fungi incertae sedis</taxon>
        <taxon>Zoopagomycota</taxon>
        <taxon>Kickxellomycotina</taxon>
        <taxon>Harpellomycetes</taxon>
        <taxon>Harpellales</taxon>
        <taxon>Legeriomycetaceae</taxon>
        <taxon>Smittium</taxon>
    </lineage>
</organism>
<evidence type="ECO:0000256" key="1">
    <source>
        <dbReference type="SAM" id="MobiDB-lite"/>
    </source>
</evidence>
<feature type="compositionally biased region" description="Low complexity" evidence="1">
    <location>
        <begin position="503"/>
        <end position="537"/>
    </location>
</feature>
<comment type="caution">
    <text evidence="3">The sequence shown here is derived from an EMBL/GenBank/DDBJ whole genome shotgun (WGS) entry which is preliminary data.</text>
</comment>
<keyword evidence="4" id="KW-1185">Reference proteome</keyword>
<feature type="compositionally biased region" description="Basic and acidic residues" evidence="1">
    <location>
        <begin position="460"/>
        <end position="469"/>
    </location>
</feature>
<evidence type="ECO:0000313" key="4">
    <source>
        <dbReference type="Proteomes" id="UP000245383"/>
    </source>
</evidence>
<feature type="compositionally biased region" description="Basic and acidic residues" evidence="1">
    <location>
        <begin position="538"/>
        <end position="547"/>
    </location>
</feature>
<sequence length="1412" mass="161465">MKFNTIILAFYFFKAITGNVPSLNDIKDLHKTFDNSPDSNNHGNLNKNANLVYYKVKSDAKNIAHHQLYQTKISSPDAPYNRDINSQEPLNSEDITYLPNSSTKTKLYPSKKLFNSQTTEDLKNLKNSSNLSKISHEPKNKSIIRKRKPNTQNDNSLSYFEYNNIMVEPQNIRKNTETNTEILHTLKSEKQKQIPYSSSVDNTKKNGESATIKGRLPPSKTEQNPQIKRRSVLDVSDEFNSSVEKNEQSSFTQPDKPQKIIDGIYTKPISKFNRLPPSHKKKENEVSDNQSNSRSTDDQSNSRSTDDQSNSRSTDDESDPKSTVKPQKIIDGIYTKPISKFNRLPPSHKKKENEVSDNQSNSRSTDDQSNSRSTDDQSNSRSTDDESDPKSTVKPQKIIDGIYTKPISKFNRLPPSHKKKENEVSDNQSNSRSTDDQSNSRSTDDQSSSRSSDDQSNSRSTDDESDPKSTVKPQKIIDGIYTKPISKFNRLPPSHKKKENEVSDNQSNSRSTDDQSNSRSTDDQSSSRSSDDQSNSRSTDDESDPKSTVKPQKIIDGIYTKPISKFNRLPPSHKKKENEVSDNQSNSRSTDNRSNSRSTDNQSNSESTDSSKSNQKEKLALNFNPSKLRTLINSNNNYNSDHHYKPNNQFYNNRYPETLDQYSLYPSTSGAPSNFDESSGISYDSLLKNSAFNTYPFTRGSNKDKGLSRKFKKYKIYKQNIPPLQVIIYGILSIEDKHSSQKPSFINYKNHHNNWPKLNNYIGKSYNLDHEKFVKYGYMLNSECSKNGKKSKNLHNKVKSKEPKLFSGSISFDIINSSNKSPVGLNIKWAGLEKFSKSQINPTSQILIKTKNHKNDLISTNNNINYVNTLIKLISQCFCRNNIQSKKKPQFPSNVHKNINFSTNKPCYATTTIKYTRNNPVRKYILTEYTESQYLNKNFETVENTKNKKPISYIENKLRTSFVYNYTSTYYNENDNIDFNIDKDNIENVKTIEYNTNQTKTTATDYNEDEDKNQNQNSNIDLNIDEDNNDKINNVNTIDYNIKQTKASSTETYSTYEVLPTDPKYKNNFVDIYYNNSVNNVKKQIQIYSTYGDLPTYLDYINDSNENTIYSTGTPTETYNEYSTLSTDLNYINENIDEDKIDNTATIDYNENNTITSSVSEYTTTSYSENTDKIDNTNTIEIMETSTETYSEYSALPTDLNYINEDSDENQIDNANTINYNKNNTVTSVSEYTTTSYNSDENQIDNANTIDYNESHTMSSSICEYTTTSYNENTDKIDNANTIEIMETSTETYSEYSALPTDLNYINEDSDENQINNANTINYNENNTLTSSVCEYTTTTYSENTDKIDYANTIDSMESPTETYSEYSDKFNMLLSMEIDMDMETSKFMDDICINHEPMPTGYGDSSESEES</sequence>
<reference evidence="3 4" key="1">
    <citation type="journal article" date="2018" name="MBio">
        <title>Comparative Genomics Reveals the Core Gene Toolbox for the Fungus-Insect Symbiosis.</title>
        <authorList>
            <person name="Wang Y."/>
            <person name="Stata M."/>
            <person name="Wang W."/>
            <person name="Stajich J.E."/>
            <person name="White M.M."/>
            <person name="Moncalvo J.M."/>
        </authorList>
    </citation>
    <scope>NUCLEOTIDE SEQUENCE [LARGE SCALE GENOMIC DNA]</scope>
    <source>
        <strain evidence="3 4">SWE-8-4</strain>
    </source>
</reference>
<evidence type="ECO:0000256" key="2">
    <source>
        <dbReference type="SAM" id="SignalP"/>
    </source>
</evidence>
<evidence type="ECO:0000313" key="3">
    <source>
        <dbReference type="EMBL" id="PVU93930.1"/>
    </source>
</evidence>
<feature type="region of interest" description="Disordered" evidence="1">
    <location>
        <begin position="1000"/>
        <end position="1027"/>
    </location>
</feature>
<feature type="compositionally biased region" description="Polar residues" evidence="1">
    <location>
        <begin position="356"/>
        <end position="381"/>
    </location>
</feature>
<feature type="compositionally biased region" description="Low complexity" evidence="1">
    <location>
        <begin position="581"/>
        <end position="613"/>
    </location>
</feature>
<dbReference type="Proteomes" id="UP000245383">
    <property type="component" value="Unassembled WGS sequence"/>
</dbReference>